<comment type="caution">
    <text evidence="2">The sequence shown here is derived from an EMBL/GenBank/DDBJ whole genome shotgun (WGS) entry which is preliminary data.</text>
</comment>
<dbReference type="GO" id="GO:0003676">
    <property type="term" value="F:nucleic acid binding"/>
    <property type="evidence" value="ECO:0007669"/>
    <property type="project" value="InterPro"/>
</dbReference>
<evidence type="ECO:0000313" key="3">
    <source>
        <dbReference type="Proteomes" id="UP000287352"/>
    </source>
</evidence>
<proteinExistence type="predicted"/>
<dbReference type="EMBL" id="BIFR01000002">
    <property type="protein sequence ID" value="GCE15111.1"/>
    <property type="molecule type" value="Genomic_DNA"/>
</dbReference>
<evidence type="ECO:0000259" key="1">
    <source>
        <dbReference type="Pfam" id="PF23400"/>
    </source>
</evidence>
<dbReference type="Gene3D" id="3.40.50.10770">
    <property type="entry name" value="Hypothetical protein VC1899 like domain (Restriction endonuclease-like)"/>
    <property type="match status" value="1"/>
</dbReference>
<accession>A0A402A803</accession>
<dbReference type="Pfam" id="PF23400">
    <property type="entry name" value="CARF_Card1"/>
    <property type="match status" value="1"/>
</dbReference>
<name>A0A402A803_9CHLR</name>
<protein>
    <recommendedName>
        <fullName evidence="1">Card1 CARF domain-containing protein</fullName>
    </recommendedName>
</protein>
<dbReference type="InterPro" id="IPR011856">
    <property type="entry name" value="tRNA_endonuc-like_dom_sf"/>
</dbReference>
<dbReference type="AlphaFoldDB" id="A0A402A803"/>
<dbReference type="InterPro" id="IPR056339">
    <property type="entry name" value="CARF_Card1"/>
</dbReference>
<organism evidence="2 3">
    <name type="scientific">Tengunoibacter tsumagoiensis</name>
    <dbReference type="NCBI Taxonomy" id="2014871"/>
    <lineage>
        <taxon>Bacteria</taxon>
        <taxon>Bacillati</taxon>
        <taxon>Chloroflexota</taxon>
        <taxon>Ktedonobacteria</taxon>
        <taxon>Ktedonobacterales</taxon>
        <taxon>Dictyobacteraceae</taxon>
        <taxon>Tengunoibacter</taxon>
    </lineage>
</organism>
<dbReference type="RefSeq" id="WP_126582619.1">
    <property type="nucleotide sequence ID" value="NZ_BIFR01000002.1"/>
</dbReference>
<dbReference type="Proteomes" id="UP000287352">
    <property type="component" value="Unassembled WGS sequence"/>
</dbReference>
<evidence type="ECO:0000313" key="2">
    <source>
        <dbReference type="EMBL" id="GCE15111.1"/>
    </source>
</evidence>
<sequence>MTMMIALVGDQPQPNFLPALHYRPDTILLVYTQQKQEKYEYLKIMLEQQRFTIIGLETDPYNITTIVAALKEKIAEIVALTPQPLIFNLTGATKIMSLAAYQVGEQCNASALYMQSEGGQSRVDHYIWQRHQLLYQKQEILPEHLHLRDVLDLQLGQGKERWEAKGPSSDDKNYGHLFELAIAQALRNHGYEVMCGVKGKNNQIDIDVMVRYENQVSIIEAKTSATGSVTNLDAVKQLSTASNYLRGTYINSFLVINGKASKDLAMMCGLLKIPIISLPHYKRGATAFSLSEEDSKTLLTEIDRKMKR</sequence>
<gene>
    <name evidence="2" type="ORF">KTT_49700</name>
</gene>
<dbReference type="OrthoDB" id="159379at2"/>
<reference evidence="3" key="1">
    <citation type="submission" date="2018-12" db="EMBL/GenBank/DDBJ databases">
        <title>Tengunoibacter tsumagoiensis gen. nov., sp. nov., Dictyobacter kobayashii sp. nov., D. alpinus sp. nov., and D. joshuensis sp. nov. and description of Dictyobacteraceae fam. nov. within the order Ktedonobacterales isolated from Tengu-no-mugimeshi.</title>
        <authorList>
            <person name="Wang C.M."/>
            <person name="Zheng Y."/>
            <person name="Sakai Y."/>
            <person name="Toyoda A."/>
            <person name="Minakuchi Y."/>
            <person name="Abe K."/>
            <person name="Yokota A."/>
            <person name="Yabe S."/>
        </authorList>
    </citation>
    <scope>NUCLEOTIDE SEQUENCE [LARGE SCALE GENOMIC DNA]</scope>
    <source>
        <strain evidence="3">Uno3</strain>
    </source>
</reference>
<dbReference type="Gene3D" id="3.40.1350.10">
    <property type="match status" value="1"/>
</dbReference>
<feature type="domain" description="Card1 CARF" evidence="1">
    <location>
        <begin position="4"/>
        <end position="120"/>
    </location>
</feature>
<dbReference type="SUPFAM" id="SSF52980">
    <property type="entry name" value="Restriction endonuclease-like"/>
    <property type="match status" value="1"/>
</dbReference>
<dbReference type="InterPro" id="IPR011335">
    <property type="entry name" value="Restrct_endonuc-II-like"/>
</dbReference>
<keyword evidence="3" id="KW-1185">Reference proteome</keyword>